<gene>
    <name evidence="2" type="ORF">AK830_g1879</name>
</gene>
<feature type="compositionally biased region" description="Acidic residues" evidence="1">
    <location>
        <begin position="225"/>
        <end position="241"/>
    </location>
</feature>
<dbReference type="Pfam" id="PF14441">
    <property type="entry name" value="OTT_1508_deam"/>
    <property type="match status" value="1"/>
</dbReference>
<protein>
    <submittedName>
        <fullName evidence="2">Uncharacterized protein</fullName>
    </submittedName>
</protein>
<proteinExistence type="predicted"/>
<keyword evidence="3" id="KW-1185">Reference proteome</keyword>
<feature type="compositionally biased region" description="Pro residues" evidence="1">
    <location>
        <begin position="274"/>
        <end position="286"/>
    </location>
</feature>
<name>A0A0P7BY64_9HYPO</name>
<evidence type="ECO:0000313" key="3">
    <source>
        <dbReference type="Proteomes" id="UP000050424"/>
    </source>
</evidence>
<evidence type="ECO:0000313" key="2">
    <source>
        <dbReference type="EMBL" id="KPM44719.1"/>
    </source>
</evidence>
<reference evidence="2 3" key="1">
    <citation type="submission" date="2015-09" db="EMBL/GenBank/DDBJ databases">
        <title>Draft genome of a European isolate of the apple canker pathogen Neonectria ditissima.</title>
        <authorList>
            <person name="Gomez-Cortecero A."/>
            <person name="Harrison R.J."/>
            <person name="Armitage A.D."/>
        </authorList>
    </citation>
    <scope>NUCLEOTIDE SEQUENCE [LARGE SCALE GENOMIC DNA]</scope>
    <source>
        <strain evidence="2 3">R09/05</strain>
    </source>
</reference>
<dbReference type="Proteomes" id="UP000050424">
    <property type="component" value="Unassembled WGS sequence"/>
</dbReference>
<dbReference type="EMBL" id="LKCW01000016">
    <property type="protein sequence ID" value="KPM44719.1"/>
    <property type="molecule type" value="Genomic_DNA"/>
</dbReference>
<feature type="region of interest" description="Disordered" evidence="1">
    <location>
        <begin position="198"/>
        <end position="217"/>
    </location>
</feature>
<dbReference type="AlphaFoldDB" id="A0A0P7BY64"/>
<evidence type="ECO:0000256" key="1">
    <source>
        <dbReference type="SAM" id="MobiDB-lite"/>
    </source>
</evidence>
<comment type="caution">
    <text evidence="2">The sequence shown here is derived from an EMBL/GenBank/DDBJ whole genome shotgun (WGS) entry which is preliminary data.</text>
</comment>
<organism evidence="2 3">
    <name type="scientific">Neonectria ditissima</name>
    <dbReference type="NCBI Taxonomy" id="78410"/>
    <lineage>
        <taxon>Eukaryota</taxon>
        <taxon>Fungi</taxon>
        <taxon>Dikarya</taxon>
        <taxon>Ascomycota</taxon>
        <taxon>Pezizomycotina</taxon>
        <taxon>Sordariomycetes</taxon>
        <taxon>Hypocreomycetidae</taxon>
        <taxon>Hypocreales</taxon>
        <taxon>Nectriaceae</taxon>
        <taxon>Neonectria</taxon>
    </lineage>
</organism>
<feature type="region of interest" description="Disordered" evidence="1">
    <location>
        <begin position="225"/>
        <end position="289"/>
    </location>
</feature>
<dbReference type="OrthoDB" id="4851849at2759"/>
<dbReference type="InterPro" id="IPR027796">
    <property type="entry name" value="OTT_1508_deam-like"/>
</dbReference>
<accession>A0A0P7BY64</accession>
<feature type="compositionally biased region" description="Polar residues" evidence="1">
    <location>
        <begin position="248"/>
        <end position="261"/>
    </location>
</feature>
<feature type="compositionally biased region" description="Polar residues" evidence="1">
    <location>
        <begin position="207"/>
        <end position="217"/>
    </location>
</feature>
<sequence>MDPQTLPTVLNVVRKIAGYKKSALALVNMARNSASVRRASTVIVSLKPTSFSRYERKTPTGLAAVLERIADNHHTGWQTDTLATLLSSKLKQNQRVFVKTLNKLEKEAKVHAEVQLVWYLRERQGPNPPRFIASSKKACYLCNALILDHSEYVCTGTHGRLYEGWWRPWGDVTPMDREFIVDLERAAIDRINQILDNKATKMENPRESTAPSTMSQRSTILTTLGEEDAEEHQGSESDDTVIPEGRRSSSSSLTEKPQGTRTAALPEAEGQVTPPSPSYPPPPPPGKVVRFESDLVVNSAVSIVPENPRKEDEPVPCGEGKQWRSIKSGDTAYLRLPGSLNLHVEYTTGPPAEGSKPLRFSVREISAEELLVSVAKMCPVYDLSSLEEAVACDAGREELILRRGGDMFRIGLDVLGT</sequence>